<reference evidence="5" key="1">
    <citation type="journal article" date="2023" name="Mol. Biol. Evol.">
        <title>Third-Generation Sequencing Reveals the Adaptive Role of the Epigenome in Three Deep-Sea Polychaetes.</title>
        <authorList>
            <person name="Perez M."/>
            <person name="Aroh O."/>
            <person name="Sun Y."/>
            <person name="Lan Y."/>
            <person name="Juniper S.K."/>
            <person name="Young C.R."/>
            <person name="Angers B."/>
            <person name="Qian P.Y."/>
        </authorList>
    </citation>
    <scope>NUCLEOTIDE SEQUENCE</scope>
    <source>
        <strain evidence="5">P08H-3</strain>
    </source>
</reference>
<feature type="region of interest" description="Disordered" evidence="2">
    <location>
        <begin position="583"/>
        <end position="614"/>
    </location>
</feature>
<feature type="compositionally biased region" description="Polar residues" evidence="2">
    <location>
        <begin position="733"/>
        <end position="758"/>
    </location>
</feature>
<dbReference type="Gene3D" id="1.10.510.10">
    <property type="entry name" value="Transferase(Phosphotransferase) domain 1"/>
    <property type="match status" value="1"/>
</dbReference>
<feature type="domain" description="C2H2-type" evidence="4">
    <location>
        <begin position="681"/>
        <end position="709"/>
    </location>
</feature>
<dbReference type="AlphaFoldDB" id="A0AAD9N5C4"/>
<evidence type="ECO:0000313" key="6">
    <source>
        <dbReference type="Proteomes" id="UP001208570"/>
    </source>
</evidence>
<organism evidence="5 6">
    <name type="scientific">Paralvinella palmiformis</name>
    <dbReference type="NCBI Taxonomy" id="53620"/>
    <lineage>
        <taxon>Eukaryota</taxon>
        <taxon>Metazoa</taxon>
        <taxon>Spiralia</taxon>
        <taxon>Lophotrochozoa</taxon>
        <taxon>Annelida</taxon>
        <taxon>Polychaeta</taxon>
        <taxon>Sedentaria</taxon>
        <taxon>Canalipalpata</taxon>
        <taxon>Terebellida</taxon>
        <taxon>Terebelliformia</taxon>
        <taxon>Alvinellidae</taxon>
        <taxon>Paralvinella</taxon>
    </lineage>
</organism>
<dbReference type="PROSITE" id="PS50157">
    <property type="entry name" value="ZINC_FINGER_C2H2_2"/>
    <property type="match status" value="1"/>
</dbReference>
<dbReference type="GO" id="GO:0004672">
    <property type="term" value="F:protein kinase activity"/>
    <property type="evidence" value="ECO:0007669"/>
    <property type="project" value="InterPro"/>
</dbReference>
<feature type="domain" description="Protein kinase" evidence="3">
    <location>
        <begin position="1"/>
        <end position="71"/>
    </location>
</feature>
<gene>
    <name evidence="5" type="ORF">LSH36_187g01019</name>
</gene>
<sequence length="866" mass="95319">MTIGKLPFFTAFKDEYQRKRMLEQIQKGLSGYHDREMRILSADCRNLLHQLIEPNPELRIPLSEVEKHPWITRNGKHPFCPYKPPPRDKLLRHQTVGELAFMMGLKRNLVEETVKDQRADELSAMYNMMMDQKKKNKALSSREIPSRILKVWTESGVRMTTRPSDDGIGLENHNFHFGVYGTKVSRRDRESRSRSRERDKIHTPDSGRGKEIKGKGGAVKKVANKSTVGKAGAGSKAKPKNRYSSLSSQEGRGLMIGAERSPGMIRREMPQYPPALSSPTTHKPSVHTPMTPMVEKPKETPTINGPMRIPLSQRRHTPPKLNLTLDLSVPHSLPSASSTASKRPTCLASVVDTTHKSHEKHKSSSKQGIEASSGVPPRLSPQNKDLMSTSPTKPTSLIDRLERHLPAPCRPSSFQHTLRSPWHKPVSTSQSPVPEISDNIGASDKDDLLMHAEKLLAPKATPEDSLIDSYSTASEEDRNHLCQLLEEREDFFVEGGTPQVAMQTNMLNTVTAYSEDTGGQATSQRPPEEQDQGLGPKETGKIISDGSKDTLVRENIGDGEEAAMQLDPKHYLLRNFSLSEQYDSSGSQYSQSSHSDTHIAVTGSGSSLPGNFHHHNPLVVARTGEDNPSSDIHLPMAGLSDTAIVDDHLTSSSSSTHKRNPSLMLSLSSSNKHLAPMGASGQCRQCGISPESPTYLERHAKFCHTGAHALDVFFSPDEVPSPMGQLWRPVASTIQDSPTRGSPEQLISSPLFGSSSAKAQHIPTDMTLASIEGYTEDDEEEDDEDDNMDMSHRRPLLPSSAHKCHSPTHIHSVDTSSSHPTSTDQKGGKRTAPSKVKSKSANPNSKNKTHSKNGGYSTIPESSSTR</sequence>
<feature type="compositionally biased region" description="Low complexity" evidence="2">
    <location>
        <begin position="833"/>
        <end position="846"/>
    </location>
</feature>
<name>A0AAD9N5C4_9ANNE</name>
<feature type="compositionally biased region" description="Basic and acidic residues" evidence="2">
    <location>
        <begin position="185"/>
        <end position="214"/>
    </location>
</feature>
<keyword evidence="6" id="KW-1185">Reference proteome</keyword>
<dbReference type="PROSITE" id="PS50011">
    <property type="entry name" value="PROTEIN_KINASE_DOM"/>
    <property type="match status" value="1"/>
</dbReference>
<protein>
    <submittedName>
        <fullName evidence="5">Uncharacterized protein</fullName>
    </submittedName>
</protein>
<feature type="region of interest" description="Disordered" evidence="2">
    <location>
        <begin position="733"/>
        <end position="866"/>
    </location>
</feature>
<dbReference type="GO" id="GO:0008270">
    <property type="term" value="F:zinc ion binding"/>
    <property type="evidence" value="ECO:0007669"/>
    <property type="project" value="UniProtKB-KW"/>
</dbReference>
<evidence type="ECO:0000313" key="5">
    <source>
        <dbReference type="EMBL" id="KAK2157657.1"/>
    </source>
</evidence>
<feature type="region of interest" description="Disordered" evidence="2">
    <location>
        <begin position="406"/>
        <end position="435"/>
    </location>
</feature>
<evidence type="ECO:0000259" key="4">
    <source>
        <dbReference type="PROSITE" id="PS50157"/>
    </source>
</evidence>
<feature type="compositionally biased region" description="Acidic residues" evidence="2">
    <location>
        <begin position="774"/>
        <end position="788"/>
    </location>
</feature>
<evidence type="ECO:0000256" key="1">
    <source>
        <dbReference type="PROSITE-ProRule" id="PRU00042"/>
    </source>
</evidence>
<keyword evidence="1" id="KW-0863">Zinc-finger</keyword>
<feature type="region of interest" description="Disordered" evidence="2">
    <location>
        <begin position="516"/>
        <end position="547"/>
    </location>
</feature>
<evidence type="ECO:0000259" key="3">
    <source>
        <dbReference type="PROSITE" id="PS50011"/>
    </source>
</evidence>
<dbReference type="Proteomes" id="UP001208570">
    <property type="component" value="Unassembled WGS sequence"/>
</dbReference>
<evidence type="ECO:0000256" key="2">
    <source>
        <dbReference type="SAM" id="MobiDB-lite"/>
    </source>
</evidence>
<dbReference type="InterPro" id="IPR013087">
    <property type="entry name" value="Znf_C2H2_type"/>
</dbReference>
<feature type="compositionally biased region" description="Polar residues" evidence="2">
    <location>
        <begin position="813"/>
        <end position="825"/>
    </location>
</feature>
<comment type="caution">
    <text evidence="5">The sequence shown here is derived from an EMBL/GenBank/DDBJ whole genome shotgun (WGS) entry which is preliminary data.</text>
</comment>
<feature type="compositionally biased region" description="Polar residues" evidence="2">
    <location>
        <begin position="380"/>
        <end position="394"/>
    </location>
</feature>
<feature type="region of interest" description="Disordered" evidence="2">
    <location>
        <begin position="183"/>
        <end position="256"/>
    </location>
</feature>
<feature type="compositionally biased region" description="Low complexity" evidence="2">
    <location>
        <begin position="583"/>
        <end position="594"/>
    </location>
</feature>
<keyword evidence="1" id="KW-0862">Zinc</keyword>
<dbReference type="GO" id="GO:0005524">
    <property type="term" value="F:ATP binding"/>
    <property type="evidence" value="ECO:0007669"/>
    <property type="project" value="InterPro"/>
</dbReference>
<accession>A0AAD9N5C4</accession>
<dbReference type="InterPro" id="IPR011009">
    <property type="entry name" value="Kinase-like_dom_sf"/>
</dbReference>
<proteinExistence type="predicted"/>
<dbReference type="SUPFAM" id="SSF56112">
    <property type="entry name" value="Protein kinase-like (PK-like)"/>
    <property type="match status" value="1"/>
</dbReference>
<dbReference type="EMBL" id="JAODUP010000187">
    <property type="protein sequence ID" value="KAK2157657.1"/>
    <property type="molecule type" value="Genomic_DNA"/>
</dbReference>
<feature type="region of interest" description="Disordered" evidence="2">
    <location>
        <begin position="351"/>
        <end position="394"/>
    </location>
</feature>
<feature type="compositionally biased region" description="Polar residues" evidence="2">
    <location>
        <begin position="516"/>
        <end position="525"/>
    </location>
</feature>
<keyword evidence="1" id="KW-0479">Metal-binding</keyword>
<feature type="compositionally biased region" description="Polar residues" evidence="2">
    <location>
        <begin position="852"/>
        <end position="866"/>
    </location>
</feature>
<dbReference type="InterPro" id="IPR000719">
    <property type="entry name" value="Prot_kinase_dom"/>
</dbReference>
<feature type="compositionally biased region" description="Low complexity" evidence="2">
    <location>
        <begin position="219"/>
        <end position="236"/>
    </location>
</feature>
<feature type="region of interest" description="Disordered" evidence="2">
    <location>
        <begin position="274"/>
        <end position="318"/>
    </location>
</feature>